<proteinExistence type="predicted"/>
<dbReference type="SUPFAM" id="SSF52540">
    <property type="entry name" value="P-loop containing nucleoside triphosphate hydrolases"/>
    <property type="match status" value="1"/>
</dbReference>
<feature type="coiled-coil region" evidence="6">
    <location>
        <begin position="516"/>
        <end position="543"/>
    </location>
</feature>
<protein>
    <recommendedName>
        <fullName evidence="8">Dynamin N-terminal domain-containing protein</fullName>
    </recommendedName>
</protein>
<dbReference type="EMBL" id="APRP01000016">
    <property type="protein sequence ID" value="ENX01773.1"/>
    <property type="molecule type" value="Genomic_DNA"/>
</dbReference>
<sequence length="594" mass="66747">MSLQQCCKIENTLNQSPLRKNQQLADLVGLTPQIQDISMRLSTIKADLNTTLRVFLIGEVKAGKSTLINAIVGQDLSPTNILEATAAIWEIGYAEQSSTTIVYKDGQEQVIEHSDIMSFFGTSDEQLEFAEKVAKIVVKTHQHQFKELLLIDSPGLATITNQNAEITQNIMQDVDLALWVFNANHLGQTDIMQRVAELAKLGKPIIAVINKIDETEDSPEKLTRYLRRNSDEFFQDIFAISAFDALNQKQDSEYLEYFDEFKNYLVEQVNEKAPQVKNDSIQSSLHALVRQEKSYHKSAIRKLEKLQQEQQDCAEDLRYEKNRLSDDIRIMIEQSCTELNYDTELNSQIHNNIDHQSSSSISNMIKTVGNNAPSALSKILSQEQTSQPNLKSLADITQYHLHTLNDKVQYRYQTVYTDIINSVTQQSQIRLAEFSQKENLYISHQLQSYTTTLQDIDAIETAKTAAAVSATGGVVASCYAATLGASAATVTMGAALAAIALPVTIIGAAGGLAYGIMKSKENKAKLEQQIQQTQYQIADQIKQQLLNSYSSRIEQDLRMVEQENQKTLFANFDQNQIKQYETDIETYISQLSLI</sequence>
<evidence type="ECO:0000256" key="7">
    <source>
        <dbReference type="SAM" id="Phobius"/>
    </source>
</evidence>
<dbReference type="GO" id="GO:0016020">
    <property type="term" value="C:membrane"/>
    <property type="evidence" value="ECO:0007669"/>
    <property type="project" value="UniProtKB-SubCell"/>
</dbReference>
<dbReference type="GO" id="GO:0003924">
    <property type="term" value="F:GTPase activity"/>
    <property type="evidence" value="ECO:0007669"/>
    <property type="project" value="InterPro"/>
</dbReference>
<dbReference type="Proteomes" id="UP000013248">
    <property type="component" value="Unassembled WGS sequence"/>
</dbReference>
<keyword evidence="2" id="KW-0547">Nucleotide-binding</keyword>
<keyword evidence="7" id="KW-0812">Transmembrane</keyword>
<evidence type="ECO:0000313" key="10">
    <source>
        <dbReference type="Proteomes" id="UP000013248"/>
    </source>
</evidence>
<keyword evidence="6" id="KW-0175">Coiled coil</keyword>
<keyword evidence="7" id="KW-1133">Transmembrane helix</keyword>
<keyword evidence="3" id="KW-0378">Hydrolase</keyword>
<dbReference type="Gene3D" id="3.40.50.300">
    <property type="entry name" value="P-loop containing nucleotide triphosphate hydrolases"/>
    <property type="match status" value="1"/>
</dbReference>
<evidence type="ECO:0000256" key="6">
    <source>
        <dbReference type="SAM" id="Coils"/>
    </source>
</evidence>
<evidence type="ECO:0000259" key="8">
    <source>
        <dbReference type="Pfam" id="PF00350"/>
    </source>
</evidence>
<reference evidence="9 10" key="1">
    <citation type="submission" date="2013-02" db="EMBL/GenBank/DDBJ databases">
        <title>The Genome Sequence of Acinetobacter sp. ANC 3862.</title>
        <authorList>
            <consortium name="The Broad Institute Genome Sequencing Platform"/>
            <consortium name="The Broad Institute Genome Sequencing Center for Infectious Disease"/>
            <person name="Cerqueira G."/>
            <person name="Feldgarden M."/>
            <person name="Courvalin P."/>
            <person name="Perichon B."/>
            <person name="Grillot-Courvalin C."/>
            <person name="Clermont D."/>
            <person name="Rocha E."/>
            <person name="Yoon E.-J."/>
            <person name="Nemec A."/>
            <person name="Walker B."/>
            <person name="Young S.K."/>
            <person name="Zeng Q."/>
            <person name="Gargeya S."/>
            <person name="Fitzgerald M."/>
            <person name="Haas B."/>
            <person name="Abouelleil A."/>
            <person name="Alvarado L."/>
            <person name="Arachchi H.M."/>
            <person name="Berlin A.M."/>
            <person name="Chapman S.B."/>
            <person name="Dewar J."/>
            <person name="Goldberg J."/>
            <person name="Griggs A."/>
            <person name="Gujja S."/>
            <person name="Hansen M."/>
            <person name="Howarth C."/>
            <person name="Imamovic A."/>
            <person name="Larimer J."/>
            <person name="McCowan C."/>
            <person name="Murphy C."/>
            <person name="Neiman D."/>
            <person name="Pearson M."/>
            <person name="Priest M."/>
            <person name="Roberts A."/>
            <person name="Saif S."/>
            <person name="Shea T."/>
            <person name="Sisk P."/>
            <person name="Sykes S."/>
            <person name="Wortman J."/>
            <person name="Nusbaum C."/>
            <person name="Birren B."/>
        </authorList>
    </citation>
    <scope>NUCLEOTIDE SEQUENCE [LARGE SCALE GENOMIC DNA]</scope>
    <source>
        <strain evidence="9 10">ANC 3862</strain>
    </source>
</reference>
<feature type="coiled-coil region" evidence="6">
    <location>
        <begin position="289"/>
        <end position="323"/>
    </location>
</feature>
<dbReference type="PANTHER" id="PTHR10465:SF0">
    <property type="entry name" value="SARCALUMENIN"/>
    <property type="match status" value="1"/>
</dbReference>
<dbReference type="RefSeq" id="WP_005216406.1">
    <property type="nucleotide sequence ID" value="NZ_KB850089.1"/>
</dbReference>
<evidence type="ECO:0000256" key="2">
    <source>
        <dbReference type="ARBA" id="ARBA00022741"/>
    </source>
</evidence>
<dbReference type="AlphaFoldDB" id="N9LZM8"/>
<comment type="caution">
    <text evidence="9">The sequence shown here is derived from an EMBL/GenBank/DDBJ whole genome shotgun (WGS) entry which is preliminary data.</text>
</comment>
<evidence type="ECO:0000256" key="5">
    <source>
        <dbReference type="ARBA" id="ARBA00023136"/>
    </source>
</evidence>
<dbReference type="eggNOG" id="COG0699">
    <property type="taxonomic scope" value="Bacteria"/>
</dbReference>
<feature type="transmembrane region" description="Helical" evidence="7">
    <location>
        <begin position="492"/>
        <end position="516"/>
    </location>
</feature>
<dbReference type="InterPro" id="IPR045063">
    <property type="entry name" value="Dynamin_N"/>
</dbReference>
<dbReference type="STRING" id="1217705.F900_01533"/>
<evidence type="ECO:0000313" key="9">
    <source>
        <dbReference type="EMBL" id="ENX01773.1"/>
    </source>
</evidence>
<evidence type="ECO:0000256" key="1">
    <source>
        <dbReference type="ARBA" id="ARBA00004370"/>
    </source>
</evidence>
<dbReference type="InterPro" id="IPR027094">
    <property type="entry name" value="Mitofusin_fam"/>
</dbReference>
<dbReference type="PANTHER" id="PTHR10465">
    <property type="entry name" value="TRANSMEMBRANE GTPASE FZO1"/>
    <property type="match status" value="1"/>
</dbReference>
<keyword evidence="4" id="KW-0342">GTP-binding</keyword>
<dbReference type="InterPro" id="IPR027417">
    <property type="entry name" value="P-loop_NTPase"/>
</dbReference>
<evidence type="ECO:0000256" key="4">
    <source>
        <dbReference type="ARBA" id="ARBA00023134"/>
    </source>
</evidence>
<dbReference type="HOGENOM" id="CLU_462829_0_0_6"/>
<gene>
    <name evidence="9" type="ORF">F900_01533</name>
</gene>
<comment type="subcellular location">
    <subcellularLocation>
        <location evidence="1">Membrane</location>
    </subcellularLocation>
</comment>
<organism evidence="9 10">
    <name type="scientific">Acinetobacter modestus</name>
    <dbReference type="NCBI Taxonomy" id="1776740"/>
    <lineage>
        <taxon>Bacteria</taxon>
        <taxon>Pseudomonadati</taxon>
        <taxon>Pseudomonadota</taxon>
        <taxon>Gammaproteobacteria</taxon>
        <taxon>Moraxellales</taxon>
        <taxon>Moraxellaceae</taxon>
        <taxon>Acinetobacter</taxon>
    </lineage>
</organism>
<dbReference type="PATRIC" id="fig|1217705.3.peg.1478"/>
<name>N9LZM8_9GAMM</name>
<dbReference type="GO" id="GO:0008053">
    <property type="term" value="P:mitochondrial fusion"/>
    <property type="evidence" value="ECO:0007669"/>
    <property type="project" value="TreeGrafter"/>
</dbReference>
<keyword evidence="5 7" id="KW-0472">Membrane</keyword>
<feature type="domain" description="Dynamin N-terminal" evidence="8">
    <location>
        <begin position="54"/>
        <end position="212"/>
    </location>
</feature>
<evidence type="ECO:0000256" key="3">
    <source>
        <dbReference type="ARBA" id="ARBA00022801"/>
    </source>
</evidence>
<dbReference type="Pfam" id="PF00350">
    <property type="entry name" value="Dynamin_N"/>
    <property type="match status" value="1"/>
</dbReference>
<dbReference type="GO" id="GO:0005525">
    <property type="term" value="F:GTP binding"/>
    <property type="evidence" value="ECO:0007669"/>
    <property type="project" value="UniProtKB-KW"/>
</dbReference>
<accession>N9LZM8</accession>